<comment type="subcellular location">
    <subcellularLocation>
        <location evidence="1">Membrane</location>
        <topology evidence="1">Multi-pass membrane protein</topology>
    </subcellularLocation>
</comment>
<evidence type="ECO:0000256" key="4">
    <source>
        <dbReference type="ARBA" id="ARBA00022989"/>
    </source>
</evidence>
<name>A0A9N9GH95_9GLOM</name>
<feature type="region of interest" description="Disordered" evidence="6">
    <location>
        <begin position="1"/>
        <end position="28"/>
    </location>
</feature>
<accession>A0A9N9GH95</accession>
<evidence type="ECO:0000256" key="6">
    <source>
        <dbReference type="SAM" id="MobiDB-lite"/>
    </source>
</evidence>
<proteinExistence type="inferred from homology"/>
<dbReference type="PIRSF" id="PIRSF005225">
    <property type="entry name" value="LAG1_LAC1"/>
    <property type="match status" value="1"/>
</dbReference>
<feature type="transmembrane region" description="Helical" evidence="7">
    <location>
        <begin position="159"/>
        <end position="183"/>
    </location>
</feature>
<organism evidence="9 10">
    <name type="scientific">Paraglomus occultum</name>
    <dbReference type="NCBI Taxonomy" id="144539"/>
    <lineage>
        <taxon>Eukaryota</taxon>
        <taxon>Fungi</taxon>
        <taxon>Fungi incertae sedis</taxon>
        <taxon>Mucoromycota</taxon>
        <taxon>Glomeromycotina</taxon>
        <taxon>Glomeromycetes</taxon>
        <taxon>Paraglomerales</taxon>
        <taxon>Paraglomeraceae</taxon>
        <taxon>Paraglomus</taxon>
    </lineage>
</organism>
<sequence length="253" mass="29672">MSMKKSTNGTQQDKLREKHAKSAKPTRKSTLSKAGEFLIKHQIELPLAVISTIGMAYLCGVQQAEKFLFIKYRDPETGLYAKGKDDIYFVSFWVIMFTFLRAAVMEHLLIPIAKKEGIKTTIRFAEQGWLFIYYSTSWTLGMLAKTLKYLGYNRVCDVLFVFFMISWIITRHVLYGFVIYSTWAESHQYLTYNWLPEKGFYFTQNSQRFFLSMFLSLQALINFWLYLIFRIAFRVIRGESAKDVRSDGETDEE</sequence>
<feature type="compositionally biased region" description="Basic residues" evidence="6">
    <location>
        <begin position="17"/>
        <end position="27"/>
    </location>
</feature>
<keyword evidence="3 7" id="KW-0812">Transmembrane</keyword>
<feature type="compositionally biased region" description="Polar residues" evidence="6">
    <location>
        <begin position="1"/>
        <end position="12"/>
    </location>
</feature>
<comment type="similarity">
    <text evidence="2">Belongs to the sphingosine N-acyltransferase family.</text>
</comment>
<keyword evidence="4 7" id="KW-1133">Transmembrane helix</keyword>
<keyword evidence="5 7" id="KW-0472">Membrane</keyword>
<feature type="transmembrane region" description="Helical" evidence="7">
    <location>
        <begin position="87"/>
        <end position="110"/>
    </location>
</feature>
<dbReference type="GO" id="GO:0046513">
    <property type="term" value="P:ceramide biosynthetic process"/>
    <property type="evidence" value="ECO:0007669"/>
    <property type="project" value="InterPro"/>
</dbReference>
<dbReference type="GO" id="GO:0016020">
    <property type="term" value="C:membrane"/>
    <property type="evidence" value="ECO:0007669"/>
    <property type="project" value="UniProtKB-SubCell"/>
</dbReference>
<dbReference type="GO" id="GO:0050291">
    <property type="term" value="F:sphingosine N-acyltransferase activity"/>
    <property type="evidence" value="ECO:0007669"/>
    <property type="project" value="InterPro"/>
</dbReference>
<evidence type="ECO:0000256" key="2">
    <source>
        <dbReference type="ARBA" id="ARBA00009808"/>
    </source>
</evidence>
<gene>
    <name evidence="9" type="ORF">POCULU_LOCUS7913</name>
</gene>
<dbReference type="OrthoDB" id="537032at2759"/>
<dbReference type="Proteomes" id="UP000789572">
    <property type="component" value="Unassembled WGS sequence"/>
</dbReference>
<evidence type="ECO:0000256" key="3">
    <source>
        <dbReference type="ARBA" id="ARBA00022692"/>
    </source>
</evidence>
<evidence type="ECO:0000259" key="8">
    <source>
        <dbReference type="Pfam" id="PF03798"/>
    </source>
</evidence>
<evidence type="ECO:0000313" key="9">
    <source>
        <dbReference type="EMBL" id="CAG8610269.1"/>
    </source>
</evidence>
<dbReference type="InterPro" id="IPR016439">
    <property type="entry name" value="Lag1/Lac1-like"/>
</dbReference>
<dbReference type="InterPro" id="IPR006634">
    <property type="entry name" value="TLC-dom"/>
</dbReference>
<keyword evidence="10" id="KW-1185">Reference proteome</keyword>
<feature type="transmembrane region" description="Helical" evidence="7">
    <location>
        <begin position="130"/>
        <end position="147"/>
    </location>
</feature>
<evidence type="ECO:0000256" key="1">
    <source>
        <dbReference type="ARBA" id="ARBA00004141"/>
    </source>
</evidence>
<dbReference type="AlphaFoldDB" id="A0A9N9GH95"/>
<reference evidence="9" key="1">
    <citation type="submission" date="2021-06" db="EMBL/GenBank/DDBJ databases">
        <authorList>
            <person name="Kallberg Y."/>
            <person name="Tangrot J."/>
            <person name="Rosling A."/>
        </authorList>
    </citation>
    <scope>NUCLEOTIDE SEQUENCE</scope>
    <source>
        <strain evidence="9">IA702</strain>
    </source>
</reference>
<feature type="domain" description="TLC" evidence="8">
    <location>
        <begin position="143"/>
        <end position="230"/>
    </location>
</feature>
<evidence type="ECO:0000256" key="5">
    <source>
        <dbReference type="ARBA" id="ARBA00023136"/>
    </source>
</evidence>
<dbReference type="PANTHER" id="PTHR12560">
    <property type="entry name" value="LONGEVITY ASSURANCE FACTOR 1 LAG1"/>
    <property type="match status" value="1"/>
</dbReference>
<comment type="caution">
    <text evidence="9">The sequence shown here is derived from an EMBL/GenBank/DDBJ whole genome shotgun (WGS) entry which is preliminary data.</text>
</comment>
<dbReference type="Pfam" id="PF03798">
    <property type="entry name" value="TRAM_LAG1_CLN8"/>
    <property type="match status" value="1"/>
</dbReference>
<evidence type="ECO:0000313" key="10">
    <source>
        <dbReference type="Proteomes" id="UP000789572"/>
    </source>
</evidence>
<dbReference type="EMBL" id="CAJVPJ010002002">
    <property type="protein sequence ID" value="CAG8610269.1"/>
    <property type="molecule type" value="Genomic_DNA"/>
</dbReference>
<dbReference type="PANTHER" id="PTHR12560:SF0">
    <property type="entry name" value="LD18904P"/>
    <property type="match status" value="1"/>
</dbReference>
<feature type="transmembrane region" description="Helical" evidence="7">
    <location>
        <begin position="209"/>
        <end position="229"/>
    </location>
</feature>
<evidence type="ECO:0000256" key="7">
    <source>
        <dbReference type="SAM" id="Phobius"/>
    </source>
</evidence>
<protein>
    <submittedName>
        <fullName evidence="9">2596_t:CDS:1</fullName>
    </submittedName>
</protein>